<dbReference type="GO" id="GO:0043200">
    <property type="term" value="P:response to amino acid"/>
    <property type="evidence" value="ECO:0007669"/>
    <property type="project" value="TreeGrafter"/>
</dbReference>
<reference evidence="1" key="2">
    <citation type="journal article" date="2015" name="Genome Announc.">
        <title>Draft Genome Sequence of Filamentous Marine Cyanobacterium Lyngbya confervoides Strain BDU141951.</title>
        <authorList>
            <person name="Chandrababunaidu M.M."/>
            <person name="Sen D."/>
            <person name="Tripathy S."/>
        </authorList>
    </citation>
    <scope>NUCLEOTIDE SEQUENCE</scope>
    <source>
        <strain evidence="1">BDU141951</strain>
    </source>
</reference>
<protein>
    <submittedName>
        <fullName evidence="1">Lrp/AsnC family transcriptional regulator</fullName>
    </submittedName>
</protein>
<reference evidence="1" key="1">
    <citation type="submission" date="2014-11" db="EMBL/GenBank/DDBJ databases">
        <authorList>
            <person name="Malar M.C."/>
            <person name="Sen D."/>
            <person name="Tripathy S."/>
        </authorList>
    </citation>
    <scope>NUCLEOTIDE SEQUENCE</scope>
    <source>
        <strain evidence="1">BDU141951</strain>
    </source>
</reference>
<dbReference type="InterPro" id="IPR036388">
    <property type="entry name" value="WH-like_DNA-bd_sf"/>
</dbReference>
<dbReference type="AlphaFoldDB" id="A0A0C1YMM6"/>
<dbReference type="InterPro" id="IPR036390">
    <property type="entry name" value="WH_DNA-bd_sf"/>
</dbReference>
<dbReference type="Gene3D" id="3.30.70.920">
    <property type="match status" value="1"/>
</dbReference>
<reference evidence="1" key="3">
    <citation type="submission" date="2020-02" db="EMBL/GenBank/DDBJ databases">
        <authorList>
            <person name="Sarangi A.N."/>
            <person name="Ghosh S."/>
            <person name="Mukherjee M."/>
            <person name="Tripathy S."/>
        </authorList>
    </citation>
    <scope>NUCLEOTIDE SEQUENCE</scope>
    <source>
        <strain evidence="1">BDU141951</strain>
    </source>
</reference>
<name>A0A0C1YMM6_9CYAN</name>
<dbReference type="InterPro" id="IPR019888">
    <property type="entry name" value="Tscrpt_reg_AsnC-like"/>
</dbReference>
<dbReference type="GO" id="GO:0005829">
    <property type="term" value="C:cytosol"/>
    <property type="evidence" value="ECO:0007669"/>
    <property type="project" value="TreeGrafter"/>
</dbReference>
<dbReference type="PANTHER" id="PTHR30154">
    <property type="entry name" value="LEUCINE-RESPONSIVE REGULATORY PROTEIN"/>
    <property type="match status" value="1"/>
</dbReference>
<dbReference type="GO" id="GO:0043565">
    <property type="term" value="F:sequence-specific DNA binding"/>
    <property type="evidence" value="ECO:0007669"/>
    <property type="project" value="InterPro"/>
</dbReference>
<comment type="caution">
    <text evidence="1">The sequence shown here is derived from an EMBL/GenBank/DDBJ whole genome shotgun (WGS) entry which is preliminary data.</text>
</comment>
<dbReference type="CDD" id="cd00090">
    <property type="entry name" value="HTH_ARSR"/>
    <property type="match status" value="1"/>
</dbReference>
<dbReference type="Pfam" id="PF13412">
    <property type="entry name" value="HTH_24"/>
    <property type="match status" value="1"/>
</dbReference>
<dbReference type="PANTHER" id="PTHR30154:SF34">
    <property type="entry name" value="TRANSCRIPTIONAL REGULATOR AZLB"/>
    <property type="match status" value="1"/>
</dbReference>
<gene>
    <name evidence="1" type="ORF">QQ91_021675</name>
</gene>
<accession>A0A0C1YMM6</accession>
<dbReference type="SMART" id="SM00344">
    <property type="entry name" value="HTH_ASNC"/>
    <property type="match status" value="1"/>
</dbReference>
<dbReference type="InterPro" id="IPR011008">
    <property type="entry name" value="Dimeric_a/b-barrel"/>
</dbReference>
<dbReference type="SUPFAM" id="SSF54909">
    <property type="entry name" value="Dimeric alpha+beta barrel"/>
    <property type="match status" value="1"/>
</dbReference>
<dbReference type="Pfam" id="PF01037">
    <property type="entry name" value="AsnC_trans_reg"/>
    <property type="match status" value="1"/>
</dbReference>
<dbReference type="EMBL" id="JTHE02000003">
    <property type="protein sequence ID" value="NEV69710.1"/>
    <property type="molecule type" value="Genomic_DNA"/>
</dbReference>
<dbReference type="PROSITE" id="PS50956">
    <property type="entry name" value="HTH_ASNC_2"/>
    <property type="match status" value="1"/>
</dbReference>
<dbReference type="InterPro" id="IPR011991">
    <property type="entry name" value="ArsR-like_HTH"/>
</dbReference>
<sequence>MTIPVNTTTETLDNPEIDSLDLKIIELLQHNGRIPYRDIARSINAPEATVRYRMKRLLDDGVITISAFINTGKVRHEQVAYIEIKVKPAFFETTLDQLTDMESISYLSAVTGEFDIMLEYIYKDNEDLLAFINWLKQKEVVTDLKSRNILKIYKAQYPARVSQE</sequence>
<dbReference type="PRINTS" id="PR00033">
    <property type="entry name" value="HTHASNC"/>
</dbReference>
<organism evidence="1">
    <name type="scientific">Lyngbya confervoides BDU141951</name>
    <dbReference type="NCBI Taxonomy" id="1574623"/>
    <lineage>
        <taxon>Bacteria</taxon>
        <taxon>Bacillati</taxon>
        <taxon>Cyanobacteriota</taxon>
        <taxon>Cyanophyceae</taxon>
        <taxon>Oscillatoriophycideae</taxon>
        <taxon>Oscillatoriales</taxon>
        <taxon>Microcoleaceae</taxon>
        <taxon>Lyngbya</taxon>
    </lineage>
</organism>
<evidence type="ECO:0000313" key="1">
    <source>
        <dbReference type="EMBL" id="NEV69710.1"/>
    </source>
</evidence>
<proteinExistence type="predicted"/>
<dbReference type="SUPFAM" id="SSF46785">
    <property type="entry name" value="Winged helix' DNA-binding domain"/>
    <property type="match status" value="1"/>
</dbReference>
<dbReference type="InterPro" id="IPR000485">
    <property type="entry name" value="AsnC-type_HTH_dom"/>
</dbReference>
<dbReference type="Gene3D" id="1.10.10.10">
    <property type="entry name" value="Winged helix-like DNA-binding domain superfamily/Winged helix DNA-binding domain"/>
    <property type="match status" value="1"/>
</dbReference>
<dbReference type="InterPro" id="IPR019887">
    <property type="entry name" value="Tscrpt_reg_AsnC/Lrp_C"/>
</dbReference>